<accession>A0A0F9DFC8</accession>
<comment type="caution">
    <text evidence="1">The sequence shown here is derived from an EMBL/GenBank/DDBJ whole genome shotgun (WGS) entry which is preliminary data.</text>
</comment>
<name>A0A0F9DFC8_9ZZZZ</name>
<organism evidence="1">
    <name type="scientific">marine sediment metagenome</name>
    <dbReference type="NCBI Taxonomy" id="412755"/>
    <lineage>
        <taxon>unclassified sequences</taxon>
        <taxon>metagenomes</taxon>
        <taxon>ecological metagenomes</taxon>
    </lineage>
</organism>
<sequence>MPEKYTLKFDYKLKDFFEKYLQKHPKLEFNNVAEYLKDHIISLKNDLERKLYNLKINKEIIEFFENYVKNNPNLGFINADELIRELIRHKAAELKQIKQKQPY</sequence>
<evidence type="ECO:0000313" key="1">
    <source>
        <dbReference type="EMBL" id="KKL60433.1"/>
    </source>
</evidence>
<dbReference type="EMBL" id="LAZR01029146">
    <property type="protein sequence ID" value="KKL60433.1"/>
    <property type="molecule type" value="Genomic_DNA"/>
</dbReference>
<dbReference type="AlphaFoldDB" id="A0A0F9DFC8"/>
<proteinExistence type="predicted"/>
<protein>
    <submittedName>
        <fullName evidence="1">Uncharacterized protein</fullName>
    </submittedName>
</protein>
<reference evidence="1" key="1">
    <citation type="journal article" date="2015" name="Nature">
        <title>Complex archaea that bridge the gap between prokaryotes and eukaryotes.</title>
        <authorList>
            <person name="Spang A."/>
            <person name="Saw J.H."/>
            <person name="Jorgensen S.L."/>
            <person name="Zaremba-Niedzwiedzka K."/>
            <person name="Martijn J."/>
            <person name="Lind A.E."/>
            <person name="van Eijk R."/>
            <person name="Schleper C."/>
            <person name="Guy L."/>
            <person name="Ettema T.J."/>
        </authorList>
    </citation>
    <scope>NUCLEOTIDE SEQUENCE</scope>
</reference>
<gene>
    <name evidence="1" type="ORF">LCGC14_2205370</name>
</gene>